<sequence length="113" mass="12313">MGEQLTGSLAGVALMWDRKRPPHLRGGLSKASCCMGAEARLLRPGSLDACKEVSPPDGWAWVPVQVASTWYLPRNSRYALDLGMNEMLALMVPGTEFGADPQVQQPYGLLRTL</sequence>
<dbReference type="EMBL" id="CP072755">
    <property type="protein sequence ID" value="QUC19960.1"/>
    <property type="molecule type" value="Genomic_DNA"/>
</dbReference>
<reference evidence="1" key="1">
    <citation type="submission" date="2020-03" db="EMBL/GenBank/DDBJ databases">
        <title>A mixture of massive structural variations and highly conserved coding sequences in Ustilaginoidea virens genome.</title>
        <authorList>
            <person name="Zhang K."/>
            <person name="Zhao Z."/>
            <person name="Zhang Z."/>
            <person name="Li Y."/>
            <person name="Hsiang T."/>
            <person name="Sun W."/>
        </authorList>
    </citation>
    <scope>NUCLEOTIDE SEQUENCE</scope>
    <source>
        <strain evidence="1">UV-8b</strain>
    </source>
</reference>
<name>A0A8E5HQS9_USTVR</name>
<dbReference type="RefSeq" id="XP_042997633.1">
    <property type="nucleotide sequence ID" value="XM_043141699.1"/>
</dbReference>
<organism evidence="1 2">
    <name type="scientific">Ustilaginoidea virens</name>
    <name type="common">Rice false smut fungus</name>
    <name type="synonym">Villosiclava virens</name>
    <dbReference type="NCBI Taxonomy" id="1159556"/>
    <lineage>
        <taxon>Eukaryota</taxon>
        <taxon>Fungi</taxon>
        <taxon>Dikarya</taxon>
        <taxon>Ascomycota</taxon>
        <taxon>Pezizomycotina</taxon>
        <taxon>Sordariomycetes</taxon>
        <taxon>Hypocreomycetidae</taxon>
        <taxon>Hypocreales</taxon>
        <taxon>Clavicipitaceae</taxon>
        <taxon>Ustilaginoidea</taxon>
    </lineage>
</organism>
<dbReference type="KEGG" id="uvi:66064979"/>
<proteinExistence type="predicted"/>
<evidence type="ECO:0000313" key="1">
    <source>
        <dbReference type="EMBL" id="QUC19960.1"/>
    </source>
</evidence>
<accession>A0A8E5HQS9</accession>
<evidence type="ECO:0000313" key="2">
    <source>
        <dbReference type="Proteomes" id="UP000027002"/>
    </source>
</evidence>
<dbReference type="AlphaFoldDB" id="A0A8E5HQS9"/>
<gene>
    <name evidence="1" type="ORF">UV8b_04201</name>
</gene>
<protein>
    <submittedName>
        <fullName evidence="1">Uncharacterized protein</fullName>
    </submittedName>
</protein>
<dbReference type="GeneID" id="66064979"/>
<dbReference type="Proteomes" id="UP000027002">
    <property type="component" value="Chromosome 3"/>
</dbReference>
<keyword evidence="2" id="KW-1185">Reference proteome</keyword>